<keyword evidence="9" id="KW-1185">Reference proteome</keyword>
<comment type="similarity">
    <text evidence="5">Belongs to the U2 small nuclear ribonucleoprotein A family.</text>
</comment>
<evidence type="ECO:0000256" key="3">
    <source>
        <dbReference type="ARBA" id="ARBA00022737"/>
    </source>
</evidence>
<dbReference type="GO" id="GO:0000398">
    <property type="term" value="P:mRNA splicing, via spliceosome"/>
    <property type="evidence" value="ECO:0007669"/>
    <property type="project" value="InterPro"/>
</dbReference>
<evidence type="ECO:0000256" key="4">
    <source>
        <dbReference type="ARBA" id="ARBA00023242"/>
    </source>
</evidence>
<evidence type="ECO:0000313" key="8">
    <source>
        <dbReference type="EMBL" id="KAG0014148.1"/>
    </source>
</evidence>
<keyword evidence="2" id="KW-0433">Leucine-rich repeat</keyword>
<dbReference type="SUPFAM" id="SSF52058">
    <property type="entry name" value="L domain-like"/>
    <property type="match status" value="1"/>
</dbReference>
<evidence type="ECO:0000256" key="1">
    <source>
        <dbReference type="ARBA" id="ARBA00004123"/>
    </source>
</evidence>
<dbReference type="PANTHER" id="PTHR10552">
    <property type="entry name" value="U2 SMALL NUCLEAR RIBONUCLEOPROTEIN A"/>
    <property type="match status" value="1"/>
</dbReference>
<evidence type="ECO:0000256" key="7">
    <source>
        <dbReference type="SAM" id="MobiDB-lite"/>
    </source>
</evidence>
<sequence length="279" mass="30913">MKLTPELIARAPCYLNALQDRELDLRSHKIPAIENLGVTKDLNDSLDLTDNDIRSLSNFPSLPRLKCLLLSNNRISKIDPNLSQYLPNLTTVILTNNAITELSDLDGLAGCKAIEFLSLLDNPVVKKKYYREWVVWKLPSVRVLDFERVKKKERDEAKKLFEGKAGPSALAESIAATKSSTFEPGEGVPLPLKSNVPTLTMTKEDQDKIKAALAKATTLDEISKLEGALKEGKLPSYLKDKDSTNGSKAKRQKLSGNDGEQEEDEGDEETKADQDTEMA</sequence>
<dbReference type="GO" id="GO:0005686">
    <property type="term" value="C:U2 snRNP"/>
    <property type="evidence" value="ECO:0007669"/>
    <property type="project" value="TreeGrafter"/>
</dbReference>
<dbReference type="Gene3D" id="3.80.10.10">
    <property type="entry name" value="Ribonuclease Inhibitor"/>
    <property type="match status" value="1"/>
</dbReference>
<dbReference type="FunFam" id="3.80.10.10:FF:000026">
    <property type="entry name" value="U2 small nuclear ribonucleoprotein A"/>
    <property type="match status" value="1"/>
</dbReference>
<feature type="compositionally biased region" description="Basic and acidic residues" evidence="7">
    <location>
        <begin position="233"/>
        <end position="243"/>
    </location>
</feature>
<dbReference type="Proteomes" id="UP000703661">
    <property type="component" value="Unassembled WGS sequence"/>
</dbReference>
<gene>
    <name evidence="8" type="primary">LEA1</name>
    <name evidence="8" type="ORF">BGZ80_010610</name>
</gene>
<dbReference type="PANTHER" id="PTHR10552:SF6">
    <property type="entry name" value="U2 SMALL NUCLEAR RIBONUCLEOPROTEIN A"/>
    <property type="match status" value="1"/>
</dbReference>
<comment type="caution">
    <text evidence="8">The sequence shown here is derived from an EMBL/GenBank/DDBJ whole genome shotgun (WGS) entry which is preliminary data.</text>
</comment>
<dbReference type="Pfam" id="PF14580">
    <property type="entry name" value="LRR_9"/>
    <property type="match status" value="1"/>
</dbReference>
<name>A0A9P6SZL7_9FUNG</name>
<dbReference type="InterPro" id="IPR044640">
    <property type="entry name" value="RU2A"/>
</dbReference>
<dbReference type="GO" id="GO:0030620">
    <property type="term" value="F:U2 snRNA binding"/>
    <property type="evidence" value="ECO:0007669"/>
    <property type="project" value="InterPro"/>
</dbReference>
<reference evidence="8" key="1">
    <citation type="journal article" date="2020" name="Fungal Divers.">
        <title>Resolving the Mortierellaceae phylogeny through synthesis of multi-gene phylogenetics and phylogenomics.</title>
        <authorList>
            <person name="Vandepol N."/>
            <person name="Liber J."/>
            <person name="Desiro A."/>
            <person name="Na H."/>
            <person name="Kennedy M."/>
            <person name="Barry K."/>
            <person name="Grigoriev I.V."/>
            <person name="Miller A.N."/>
            <person name="O'Donnell K."/>
            <person name="Stajich J.E."/>
            <person name="Bonito G."/>
        </authorList>
    </citation>
    <scope>NUCLEOTIDE SEQUENCE</scope>
    <source>
        <strain evidence="8">NRRL 2769</strain>
    </source>
</reference>
<dbReference type="InterPro" id="IPR003591">
    <property type="entry name" value="Leu-rich_rpt_typical-subtyp"/>
</dbReference>
<keyword evidence="3" id="KW-0677">Repeat</keyword>
<dbReference type="AlphaFoldDB" id="A0A9P6SZL7"/>
<evidence type="ECO:0000256" key="2">
    <source>
        <dbReference type="ARBA" id="ARBA00022614"/>
    </source>
</evidence>
<evidence type="ECO:0000256" key="6">
    <source>
        <dbReference type="ARBA" id="ARBA00024238"/>
    </source>
</evidence>
<evidence type="ECO:0000256" key="5">
    <source>
        <dbReference type="ARBA" id="ARBA00024196"/>
    </source>
</evidence>
<comment type="subcellular location">
    <subcellularLocation>
        <location evidence="1">Nucleus</location>
    </subcellularLocation>
</comment>
<protein>
    <recommendedName>
        <fullName evidence="6">U2 small nuclear ribonucleoprotein A'</fullName>
    </recommendedName>
</protein>
<dbReference type="SMART" id="SM00369">
    <property type="entry name" value="LRR_TYP"/>
    <property type="match status" value="2"/>
</dbReference>
<dbReference type="EMBL" id="JAAAID010000758">
    <property type="protein sequence ID" value="KAG0014148.1"/>
    <property type="molecule type" value="Genomic_DNA"/>
</dbReference>
<keyword evidence="4" id="KW-0539">Nucleus</keyword>
<evidence type="ECO:0000313" key="9">
    <source>
        <dbReference type="Proteomes" id="UP000703661"/>
    </source>
</evidence>
<dbReference type="InterPro" id="IPR032675">
    <property type="entry name" value="LRR_dom_sf"/>
</dbReference>
<dbReference type="InterPro" id="IPR001611">
    <property type="entry name" value="Leu-rich_rpt"/>
</dbReference>
<feature type="compositionally biased region" description="Basic and acidic residues" evidence="7">
    <location>
        <begin position="269"/>
        <end position="279"/>
    </location>
</feature>
<accession>A0A9P6SZL7</accession>
<feature type="region of interest" description="Disordered" evidence="7">
    <location>
        <begin position="233"/>
        <end position="279"/>
    </location>
</feature>
<organism evidence="8 9">
    <name type="scientific">Entomortierella chlamydospora</name>
    <dbReference type="NCBI Taxonomy" id="101097"/>
    <lineage>
        <taxon>Eukaryota</taxon>
        <taxon>Fungi</taxon>
        <taxon>Fungi incertae sedis</taxon>
        <taxon>Mucoromycota</taxon>
        <taxon>Mortierellomycotina</taxon>
        <taxon>Mortierellomycetes</taxon>
        <taxon>Mortierellales</taxon>
        <taxon>Mortierellaceae</taxon>
        <taxon>Entomortierella</taxon>
    </lineage>
</organism>
<dbReference type="PROSITE" id="PS51450">
    <property type="entry name" value="LRR"/>
    <property type="match status" value="3"/>
</dbReference>
<feature type="compositionally biased region" description="Acidic residues" evidence="7">
    <location>
        <begin position="259"/>
        <end position="268"/>
    </location>
</feature>
<dbReference type="OrthoDB" id="433501at2759"/>
<proteinExistence type="inferred from homology"/>